<dbReference type="InterPro" id="IPR000683">
    <property type="entry name" value="Gfo/Idh/MocA-like_OxRdtase_N"/>
</dbReference>
<dbReference type="SMART" id="SM00858">
    <property type="entry name" value="SAF"/>
    <property type="match status" value="1"/>
</dbReference>
<organism evidence="2 3">
    <name type="scientific">Rubrobacter taiwanensis</name>
    <dbReference type="NCBI Taxonomy" id="185139"/>
    <lineage>
        <taxon>Bacteria</taxon>
        <taxon>Bacillati</taxon>
        <taxon>Actinomycetota</taxon>
        <taxon>Rubrobacteria</taxon>
        <taxon>Rubrobacterales</taxon>
        <taxon>Rubrobacteraceae</taxon>
        <taxon>Rubrobacter</taxon>
    </lineage>
</organism>
<dbReference type="CDD" id="cd11616">
    <property type="entry name" value="SAF_DH_OX_like"/>
    <property type="match status" value="1"/>
</dbReference>
<dbReference type="EMBL" id="SKBU01000009">
    <property type="protein sequence ID" value="TCJ18897.1"/>
    <property type="molecule type" value="Genomic_DNA"/>
</dbReference>
<dbReference type="GO" id="GO:0000166">
    <property type="term" value="F:nucleotide binding"/>
    <property type="evidence" value="ECO:0007669"/>
    <property type="project" value="InterPro"/>
</dbReference>
<gene>
    <name evidence="2" type="ORF">E0L93_05190</name>
</gene>
<accession>A0A4R1BNG8</accession>
<dbReference type="Pfam" id="PF21135">
    <property type="entry name" value="DRL_cat"/>
    <property type="match status" value="1"/>
</dbReference>
<reference evidence="2 3" key="1">
    <citation type="submission" date="2019-03" db="EMBL/GenBank/DDBJ databases">
        <title>Whole genome sequence of a novel Rubrobacter taiwanensis strain, isolated from Yellowstone National Park.</title>
        <authorList>
            <person name="Freed S."/>
            <person name="Ramaley R.F."/>
            <person name="Kyndt J.A."/>
        </authorList>
    </citation>
    <scope>NUCLEOTIDE SEQUENCE [LARGE SCALE GENOMIC DNA]</scope>
    <source>
        <strain evidence="2 3">Yellowstone</strain>
    </source>
</reference>
<evidence type="ECO:0000313" key="3">
    <source>
        <dbReference type="Proteomes" id="UP000295244"/>
    </source>
</evidence>
<comment type="caution">
    <text evidence="2">The sequence shown here is derived from an EMBL/GenBank/DDBJ whole genome shotgun (WGS) entry which is preliminary data.</text>
</comment>
<dbReference type="InterPro" id="IPR036291">
    <property type="entry name" value="NAD(P)-bd_dom_sf"/>
</dbReference>
<dbReference type="Pfam" id="PF08666">
    <property type="entry name" value="SAF"/>
    <property type="match status" value="1"/>
</dbReference>
<proteinExistence type="predicted"/>
<evidence type="ECO:0000259" key="1">
    <source>
        <dbReference type="SMART" id="SM00858"/>
    </source>
</evidence>
<dbReference type="OrthoDB" id="9777844at2"/>
<keyword evidence="3" id="KW-1185">Reference proteome</keyword>
<dbReference type="SUPFAM" id="SSF51735">
    <property type="entry name" value="NAD(P)-binding Rossmann-fold domains"/>
    <property type="match status" value="1"/>
</dbReference>
<dbReference type="PANTHER" id="PTHR37850">
    <property type="entry name" value="STRU PROTEIN"/>
    <property type="match status" value="1"/>
</dbReference>
<name>A0A4R1BNG8_9ACTN</name>
<dbReference type="AlphaFoldDB" id="A0A4R1BNG8"/>
<dbReference type="Proteomes" id="UP000295244">
    <property type="component" value="Unassembled WGS sequence"/>
</dbReference>
<dbReference type="Gene3D" id="3.40.50.720">
    <property type="entry name" value="NAD(P)-binding Rossmann-like Domain"/>
    <property type="match status" value="1"/>
</dbReference>
<evidence type="ECO:0000313" key="2">
    <source>
        <dbReference type="EMBL" id="TCJ18897.1"/>
    </source>
</evidence>
<dbReference type="InterPro" id="IPR013974">
    <property type="entry name" value="SAF"/>
</dbReference>
<dbReference type="PANTHER" id="PTHR37850:SF2">
    <property type="entry name" value="SAF DOMAIN PROTEIN"/>
    <property type="match status" value="1"/>
</dbReference>
<sequence length="464" mass="48679">MRYSSSTVWKKPNCPVRSVLRGRIRTRWATTSGPVSGWRYVPLSRKDLALGLREKLEALARSGTPIRVGVVGVGQMGRGFIAQTATIPGLEVVAAADVRPERARTALQEAGYEPGEGVPGFTGDALEVARSEVVDVLVEATGVPDVGARVAYEAIHSGRHVVMLNAEADVTVGAVLSQMARSAGIVYTGSAGDEPGAIMELYDFARSLGFEVVTLGKGKNNPLDVAATPDSLAREAKERGMNPKMLASFVDGTKTMVEMAAVANATGFAPDTPGMHGIKEAEPARLAAILCPREEGGILAAPGAVEYVRGVAPGVFAVVRSDVGPVRETLRYLGLGEGPNHVLYRPYHLTSLETAISVARAAIYGEPTIAPRPTPAAEVVAVAKRDLAAGELLDGIGGADYYGFLYAVSEARDMLPIGLAQGARIVHPVKRGAVIPRSAVELSGDSFVVRLRRLQEALVGGGTA</sequence>
<dbReference type="InterPro" id="IPR048423">
    <property type="entry name" value="DRL_cat"/>
</dbReference>
<feature type="domain" description="SAF" evidence="1">
    <location>
        <begin position="378"/>
        <end position="441"/>
    </location>
</feature>
<dbReference type="Pfam" id="PF01408">
    <property type="entry name" value="GFO_IDH_MocA"/>
    <property type="match status" value="1"/>
</dbReference>
<protein>
    <submittedName>
        <fullName evidence="2">NAD(P)-dependent oxidoreductase</fullName>
    </submittedName>
</protein>